<feature type="compositionally biased region" description="Gly residues" evidence="1">
    <location>
        <begin position="58"/>
        <end position="67"/>
    </location>
</feature>
<feature type="non-terminal residue" evidence="2">
    <location>
        <position position="1"/>
    </location>
</feature>
<gene>
    <name evidence="2" type="ORF">PCOR1329_LOCUS50309</name>
</gene>
<evidence type="ECO:0000256" key="1">
    <source>
        <dbReference type="SAM" id="MobiDB-lite"/>
    </source>
</evidence>
<sequence length="134" mass="13454">RQERRRLDRLAGGEGAGGVADVAAWARFACVEVDRTVKANSEDPEAREAARASAAAGGAAGGEGGRAGSAAGRRALRAGAGRGAPAAGQRRVPPGPAARQCERRPGPRGGGGSRPEERLSRGSTMKARGFATGP</sequence>
<name>A0ABN9UP44_9DINO</name>
<dbReference type="Proteomes" id="UP001189429">
    <property type="component" value="Unassembled WGS sequence"/>
</dbReference>
<comment type="caution">
    <text evidence="2">The sequence shown here is derived from an EMBL/GenBank/DDBJ whole genome shotgun (WGS) entry which is preliminary data.</text>
</comment>
<reference evidence="2" key="1">
    <citation type="submission" date="2023-10" db="EMBL/GenBank/DDBJ databases">
        <authorList>
            <person name="Chen Y."/>
            <person name="Shah S."/>
            <person name="Dougan E. K."/>
            <person name="Thang M."/>
            <person name="Chan C."/>
        </authorList>
    </citation>
    <scope>NUCLEOTIDE SEQUENCE [LARGE SCALE GENOMIC DNA]</scope>
</reference>
<evidence type="ECO:0000313" key="2">
    <source>
        <dbReference type="EMBL" id="CAK0861712.1"/>
    </source>
</evidence>
<feature type="non-terminal residue" evidence="2">
    <location>
        <position position="134"/>
    </location>
</feature>
<accession>A0ABN9UP44</accession>
<feature type="compositionally biased region" description="Basic and acidic residues" evidence="1">
    <location>
        <begin position="37"/>
        <end position="50"/>
    </location>
</feature>
<protein>
    <submittedName>
        <fullName evidence="2">Uncharacterized protein</fullName>
    </submittedName>
</protein>
<keyword evidence="3" id="KW-1185">Reference proteome</keyword>
<feature type="compositionally biased region" description="Low complexity" evidence="1">
    <location>
        <begin position="68"/>
        <end position="92"/>
    </location>
</feature>
<evidence type="ECO:0000313" key="3">
    <source>
        <dbReference type="Proteomes" id="UP001189429"/>
    </source>
</evidence>
<proteinExistence type="predicted"/>
<organism evidence="2 3">
    <name type="scientific">Prorocentrum cordatum</name>
    <dbReference type="NCBI Taxonomy" id="2364126"/>
    <lineage>
        <taxon>Eukaryota</taxon>
        <taxon>Sar</taxon>
        <taxon>Alveolata</taxon>
        <taxon>Dinophyceae</taxon>
        <taxon>Prorocentrales</taxon>
        <taxon>Prorocentraceae</taxon>
        <taxon>Prorocentrum</taxon>
    </lineage>
</organism>
<feature type="region of interest" description="Disordered" evidence="1">
    <location>
        <begin position="37"/>
        <end position="134"/>
    </location>
</feature>
<dbReference type="EMBL" id="CAUYUJ010016087">
    <property type="protein sequence ID" value="CAK0861712.1"/>
    <property type="molecule type" value="Genomic_DNA"/>
</dbReference>